<evidence type="ECO:0000259" key="9">
    <source>
        <dbReference type="Pfam" id="PF01694"/>
    </source>
</evidence>
<comment type="similarity">
    <text evidence="2">Belongs to the peptidase S54 family.</text>
</comment>
<organism evidence="11 12">
    <name type="scientific">Parvicella tangerina</name>
    <dbReference type="NCBI Taxonomy" id="2829795"/>
    <lineage>
        <taxon>Bacteria</taxon>
        <taxon>Pseudomonadati</taxon>
        <taxon>Bacteroidota</taxon>
        <taxon>Flavobacteriia</taxon>
        <taxon>Flavobacteriales</taxon>
        <taxon>Parvicellaceae</taxon>
        <taxon>Parvicella</taxon>
    </lineage>
</organism>
<feature type="compositionally biased region" description="Basic and acidic residues" evidence="7">
    <location>
        <begin position="246"/>
        <end position="261"/>
    </location>
</feature>
<feature type="transmembrane region" description="Helical" evidence="8">
    <location>
        <begin position="81"/>
        <end position="98"/>
    </location>
</feature>
<keyword evidence="4" id="KW-0378">Hydrolase</keyword>
<dbReference type="RefSeq" id="WP_258541161.1">
    <property type="nucleotide sequence ID" value="NZ_OU015584.1"/>
</dbReference>
<feature type="transmembrane region" description="Helical" evidence="8">
    <location>
        <begin position="21"/>
        <end position="43"/>
    </location>
</feature>
<feature type="transmembrane region" description="Helical" evidence="8">
    <location>
        <begin position="194"/>
        <end position="213"/>
    </location>
</feature>
<dbReference type="GO" id="GO:0016020">
    <property type="term" value="C:membrane"/>
    <property type="evidence" value="ECO:0007669"/>
    <property type="project" value="UniProtKB-SubCell"/>
</dbReference>
<dbReference type="KEGG" id="ptan:CRYO30217_00940"/>
<dbReference type="GO" id="GO:0004252">
    <property type="term" value="F:serine-type endopeptidase activity"/>
    <property type="evidence" value="ECO:0007669"/>
    <property type="project" value="InterPro"/>
</dbReference>
<feature type="domain" description="Peptidase S54 rhomboid" evidence="9">
    <location>
        <begin position="68"/>
        <end position="214"/>
    </location>
</feature>
<keyword evidence="5 8" id="KW-1133">Transmembrane helix</keyword>
<evidence type="ECO:0000256" key="3">
    <source>
        <dbReference type="ARBA" id="ARBA00022692"/>
    </source>
</evidence>
<feature type="transmembrane region" description="Helical" evidence="8">
    <location>
        <begin position="138"/>
        <end position="157"/>
    </location>
</feature>
<dbReference type="SUPFAM" id="SSF144091">
    <property type="entry name" value="Rhomboid-like"/>
    <property type="match status" value="1"/>
</dbReference>
<dbReference type="AlphaFoldDB" id="A0A916JMF8"/>
<feature type="transmembrane region" description="Helical" evidence="8">
    <location>
        <begin position="169"/>
        <end position="188"/>
    </location>
</feature>
<feature type="transmembrane region" description="Helical" evidence="8">
    <location>
        <begin position="110"/>
        <end position="132"/>
    </location>
</feature>
<dbReference type="InterPro" id="IPR022764">
    <property type="entry name" value="Peptidase_S54_rhomboid_dom"/>
</dbReference>
<keyword evidence="3 8" id="KW-0812">Transmembrane</keyword>
<dbReference type="EMBL" id="OU015584">
    <property type="protein sequence ID" value="CAG5079419.1"/>
    <property type="molecule type" value="Genomic_DNA"/>
</dbReference>
<evidence type="ECO:0000256" key="2">
    <source>
        <dbReference type="ARBA" id="ARBA00009045"/>
    </source>
</evidence>
<dbReference type="Gene3D" id="1.20.1540.10">
    <property type="entry name" value="Rhomboid-like"/>
    <property type="match status" value="1"/>
</dbReference>
<accession>A0A916JMF8</accession>
<dbReference type="Pfam" id="PF01694">
    <property type="entry name" value="Rhomboid"/>
    <property type="match status" value="1"/>
</dbReference>
<keyword evidence="6 8" id="KW-0472">Membrane</keyword>
<evidence type="ECO:0000313" key="12">
    <source>
        <dbReference type="Proteomes" id="UP000683507"/>
    </source>
</evidence>
<evidence type="ECO:0000256" key="6">
    <source>
        <dbReference type="ARBA" id="ARBA00023136"/>
    </source>
</evidence>
<dbReference type="SMART" id="SM01160">
    <property type="entry name" value="DUF1751"/>
    <property type="match status" value="1"/>
</dbReference>
<evidence type="ECO:0000256" key="4">
    <source>
        <dbReference type="ARBA" id="ARBA00022801"/>
    </source>
</evidence>
<name>A0A916JMF8_9FLAO</name>
<reference evidence="11" key="1">
    <citation type="submission" date="2021-04" db="EMBL/GenBank/DDBJ databases">
        <authorList>
            <person name="Rodrigo-Torres L."/>
            <person name="Arahal R. D."/>
            <person name="Lucena T."/>
        </authorList>
    </citation>
    <scope>NUCLEOTIDE SEQUENCE</scope>
    <source>
        <strain evidence="11">AS29M-1</strain>
    </source>
</reference>
<feature type="region of interest" description="Disordered" evidence="7">
    <location>
        <begin position="243"/>
        <end position="265"/>
    </location>
</feature>
<evidence type="ECO:0000256" key="5">
    <source>
        <dbReference type="ARBA" id="ARBA00022989"/>
    </source>
</evidence>
<dbReference type="PANTHER" id="PTHR43731:SF14">
    <property type="entry name" value="PRESENILIN-ASSOCIATED RHOMBOID-LIKE PROTEIN, MITOCHONDRIAL"/>
    <property type="match status" value="1"/>
</dbReference>
<gene>
    <name evidence="11" type="ORF">CRYO30217_00940</name>
</gene>
<dbReference type="PANTHER" id="PTHR43731">
    <property type="entry name" value="RHOMBOID PROTEASE"/>
    <property type="match status" value="1"/>
</dbReference>
<sequence>MSTVMDSIKYQFRQGGMYLNLFYVNVGVFLVFSILILLSELMLNPSIVGIPYKLLAVNTELSSLLYKPWTLITNAFVHRDFFHLLSNMLYLFFLGGMLEQYLGKRKILSLYLLGGIVGTLVQIASKNAFPLFANMPDYYIIGASGAVFAIAVGLVTYNPQLEVRLFGIIPAKLIFIVGILFALEFLRLSKVDGVAHFAHVGGGLLGFISMYYYRKGTDILRWLDNLQGVFAGKRTYRPKMKVKHSTFRERRPKEKPPRDDYDYNASKAAQQERLDKILDKIKYKGYDGLTKEEKEFLNRF</sequence>
<proteinExistence type="inferred from homology"/>
<evidence type="ECO:0000256" key="7">
    <source>
        <dbReference type="SAM" id="MobiDB-lite"/>
    </source>
</evidence>
<keyword evidence="12" id="KW-1185">Reference proteome</keyword>
<evidence type="ECO:0000256" key="1">
    <source>
        <dbReference type="ARBA" id="ARBA00004141"/>
    </source>
</evidence>
<protein>
    <recommendedName>
        <fullName evidence="13">Rhomboid family intramembrane serine protease</fullName>
    </recommendedName>
</protein>
<dbReference type="InterPro" id="IPR050925">
    <property type="entry name" value="Rhomboid_protease_S54"/>
</dbReference>
<evidence type="ECO:0000313" key="11">
    <source>
        <dbReference type="EMBL" id="CAG5079419.1"/>
    </source>
</evidence>
<evidence type="ECO:0000259" key="10">
    <source>
        <dbReference type="Pfam" id="PF20216"/>
    </source>
</evidence>
<comment type="subcellular location">
    <subcellularLocation>
        <location evidence="1">Membrane</location>
        <topology evidence="1">Multi-pass membrane protein</topology>
    </subcellularLocation>
</comment>
<dbReference type="InterPro" id="IPR035952">
    <property type="entry name" value="Rhomboid-like_sf"/>
</dbReference>
<evidence type="ECO:0000256" key="8">
    <source>
        <dbReference type="SAM" id="Phobius"/>
    </source>
</evidence>
<evidence type="ECO:0008006" key="13">
    <source>
        <dbReference type="Google" id="ProtNLM"/>
    </source>
</evidence>
<feature type="domain" description="DUF6576" evidence="10">
    <location>
        <begin position="260"/>
        <end position="300"/>
    </location>
</feature>
<dbReference type="Proteomes" id="UP000683507">
    <property type="component" value="Chromosome"/>
</dbReference>
<dbReference type="InterPro" id="IPR046483">
    <property type="entry name" value="DUF6576"/>
</dbReference>
<dbReference type="Pfam" id="PF20216">
    <property type="entry name" value="DUF6576"/>
    <property type="match status" value="1"/>
</dbReference>